<dbReference type="InterPro" id="IPR039418">
    <property type="entry name" value="LexA-like"/>
</dbReference>
<dbReference type="SUPFAM" id="SSF51306">
    <property type="entry name" value="LexA/Signal peptidase"/>
    <property type="match status" value="1"/>
</dbReference>
<name>D2ZT16_NEIM2</name>
<dbReference type="InterPro" id="IPR010982">
    <property type="entry name" value="Lambda_DNA-bd_dom_sf"/>
</dbReference>
<accession>D2ZT16</accession>
<keyword evidence="2" id="KW-0238">DNA-binding</keyword>
<dbReference type="AlphaFoldDB" id="D2ZT16"/>
<dbReference type="InterPro" id="IPR036286">
    <property type="entry name" value="LexA/Signal_pep-like_sf"/>
</dbReference>
<dbReference type="Proteomes" id="UP000003344">
    <property type="component" value="Unassembled WGS sequence"/>
</dbReference>
<dbReference type="SUPFAM" id="SSF47413">
    <property type="entry name" value="lambda repressor-like DNA-binding domains"/>
    <property type="match status" value="1"/>
</dbReference>
<evidence type="ECO:0000259" key="1">
    <source>
        <dbReference type="PROSITE" id="PS50943"/>
    </source>
</evidence>
<dbReference type="Gene3D" id="1.10.260.40">
    <property type="entry name" value="lambda repressor-like DNA-binding domains"/>
    <property type="match status" value="1"/>
</dbReference>
<dbReference type="Pfam" id="PF00717">
    <property type="entry name" value="Peptidase_S24"/>
    <property type="match status" value="1"/>
</dbReference>
<dbReference type="InterPro" id="IPR015927">
    <property type="entry name" value="Peptidase_S24_S26A/B/C"/>
</dbReference>
<dbReference type="PROSITE" id="PS50943">
    <property type="entry name" value="HTH_CROC1"/>
    <property type="match status" value="1"/>
</dbReference>
<comment type="caution">
    <text evidence="2">The sequence shown here is derived from an EMBL/GenBank/DDBJ whole genome shotgun (WGS) entry which is preliminary data.</text>
</comment>
<feature type="domain" description="HTH cro/C1-type" evidence="1">
    <location>
        <begin position="32"/>
        <end position="86"/>
    </location>
</feature>
<organism evidence="2 3">
    <name type="scientific">Neisseria mucosa (strain ATCC 25996 / DSM 4631 / NCTC 10774 / M26)</name>
    <dbReference type="NCBI Taxonomy" id="546266"/>
    <lineage>
        <taxon>Bacteria</taxon>
        <taxon>Pseudomonadati</taxon>
        <taxon>Pseudomonadota</taxon>
        <taxon>Betaproteobacteria</taxon>
        <taxon>Neisseriales</taxon>
        <taxon>Neisseriaceae</taxon>
        <taxon>Neisseria</taxon>
    </lineage>
</organism>
<dbReference type="EMBL" id="ACDX02000001">
    <property type="protein sequence ID" value="EFC89949.1"/>
    <property type="molecule type" value="Genomic_DNA"/>
</dbReference>
<dbReference type="Pfam" id="PF01381">
    <property type="entry name" value="HTH_3"/>
    <property type="match status" value="1"/>
</dbReference>
<evidence type="ECO:0000313" key="2">
    <source>
        <dbReference type="EMBL" id="EFC89949.1"/>
    </source>
</evidence>
<dbReference type="InterPro" id="IPR001387">
    <property type="entry name" value="Cro/C1-type_HTH"/>
</dbReference>
<dbReference type="GO" id="GO:0003677">
    <property type="term" value="F:DNA binding"/>
    <property type="evidence" value="ECO:0007669"/>
    <property type="project" value="UniProtKB-KW"/>
</dbReference>
<dbReference type="Gene3D" id="2.10.109.10">
    <property type="entry name" value="Umud Fragment, subunit A"/>
    <property type="match status" value="1"/>
</dbReference>
<evidence type="ECO:0000313" key="3">
    <source>
        <dbReference type="Proteomes" id="UP000003344"/>
    </source>
</evidence>
<dbReference type="eggNOG" id="COG1974">
    <property type="taxonomic scope" value="Bacteria"/>
</dbReference>
<dbReference type="CDD" id="cd00093">
    <property type="entry name" value="HTH_XRE"/>
    <property type="match status" value="1"/>
</dbReference>
<dbReference type="STRING" id="546266.NEIMUCOT_03749"/>
<gene>
    <name evidence="2" type="ORF">NEIMUCOT_03749</name>
</gene>
<reference evidence="2 3" key="1">
    <citation type="submission" date="2009-10" db="EMBL/GenBank/DDBJ databases">
        <authorList>
            <person name="Weinstock G."/>
            <person name="Sodergren E."/>
            <person name="Clifton S."/>
            <person name="Fulton L."/>
            <person name="Fulton B."/>
            <person name="Courtney L."/>
            <person name="Fronick C."/>
            <person name="Harrison M."/>
            <person name="Strong C."/>
            <person name="Farmer C."/>
            <person name="Delahaunty K."/>
            <person name="Markovic C."/>
            <person name="Hall O."/>
            <person name="Minx P."/>
            <person name="Tomlinson C."/>
            <person name="Mitreva M."/>
            <person name="Nelson J."/>
            <person name="Hou S."/>
            <person name="Wollam A."/>
            <person name="Pepin K.H."/>
            <person name="Johnson M."/>
            <person name="Bhonagiri V."/>
            <person name="Nash W.E."/>
            <person name="Warren W."/>
            <person name="Chinwalla A."/>
            <person name="Mardis E.R."/>
            <person name="Wilson R.K."/>
        </authorList>
    </citation>
    <scope>NUCLEOTIDE SEQUENCE [LARGE SCALE GENOMIC DNA]</scope>
    <source>
        <strain evidence="3">ATCC 25996 / DSM 4631 / NCTC 10774 / M26</strain>
    </source>
</reference>
<dbReference type="CDD" id="cd06529">
    <property type="entry name" value="S24_LexA-like"/>
    <property type="match status" value="1"/>
</dbReference>
<protein>
    <submittedName>
        <fullName evidence="2">DNA-binding helix-turn-helix protein</fullName>
    </submittedName>
</protein>
<proteinExistence type="predicted"/>
<sequence>MQLFCKKAFAFSALLFFGERLKINFMEIGKIIRQRRKQLNMTQEELALEVNSDAGNLSRVENGKQGIPLDKIELYAKALRCRPADLLVEETQVSEPPLPLGFIRIPLLDAIQAFNWDKLKSHTGELDISDWLISSADISTDSFGFKIMDFSMMPEFKQGELVIIDPELTPEAGDIVLVATVNRDVLLRKYKQRGISDDGSFIYELHPLNDDFEILSSTSSELKILGVMVEHRRLRRNRL</sequence>
<dbReference type="SMART" id="SM00530">
    <property type="entry name" value="HTH_XRE"/>
    <property type="match status" value="1"/>
</dbReference>